<evidence type="ECO:0000256" key="5">
    <source>
        <dbReference type="NCBIfam" id="TIGR01378"/>
    </source>
</evidence>
<evidence type="ECO:0000256" key="2">
    <source>
        <dbReference type="ARBA" id="ARBA00022741"/>
    </source>
</evidence>
<dbReference type="GO" id="GO:0005524">
    <property type="term" value="F:ATP binding"/>
    <property type="evidence" value="ECO:0007669"/>
    <property type="project" value="UniProtKB-KW"/>
</dbReference>
<dbReference type="EC" id="2.7.6.2" evidence="5"/>
<keyword evidence="8" id="KW-1185">Reference proteome</keyword>
<dbReference type="NCBIfam" id="TIGR01378">
    <property type="entry name" value="thi_PPkinase"/>
    <property type="match status" value="1"/>
</dbReference>
<dbReference type="SUPFAM" id="SSF63999">
    <property type="entry name" value="Thiamin pyrophosphokinase, catalytic domain"/>
    <property type="match status" value="1"/>
</dbReference>
<comment type="caution">
    <text evidence="7">The sequence shown here is derived from an EMBL/GenBank/DDBJ whole genome shotgun (WGS) entry which is preliminary data.</text>
</comment>
<evidence type="ECO:0000256" key="3">
    <source>
        <dbReference type="ARBA" id="ARBA00022777"/>
    </source>
</evidence>
<dbReference type="RefSeq" id="WP_263071289.1">
    <property type="nucleotide sequence ID" value="NZ_JAOUSF010000001.1"/>
</dbReference>
<keyword evidence="1 7" id="KW-0808">Transferase</keyword>
<dbReference type="SUPFAM" id="SSF63862">
    <property type="entry name" value="Thiamin pyrophosphokinase, substrate-binding domain"/>
    <property type="match status" value="1"/>
</dbReference>
<dbReference type="AlphaFoldDB" id="A0AAE3IQ50"/>
<sequence length="216" mass="24263">MIVYIVGGGPPEFIPDLKTDKANPDIFWIGVDRGNRYLLDKGITPAVAIGDFDSVTKEELEVYQSSLPNVLKYQTEKDETDMELALQVASQQNPSLIRIFGATGGRLDHMLANLFLLMKPIAAIKNASIEIIDRQNILEVKRPGQYLLEQLPDKQYISFIPFTQTVENLSLVGFKYPLKDRNIFIGSTLCISNELIQRHGTYSFSKGILLVVRSND</sequence>
<keyword evidence="3" id="KW-0418">Kinase</keyword>
<proteinExistence type="predicted"/>
<dbReference type="GO" id="GO:0006772">
    <property type="term" value="P:thiamine metabolic process"/>
    <property type="evidence" value="ECO:0007669"/>
    <property type="project" value="UniProtKB-UniRule"/>
</dbReference>
<dbReference type="GO" id="GO:0009229">
    <property type="term" value="P:thiamine diphosphate biosynthetic process"/>
    <property type="evidence" value="ECO:0007669"/>
    <property type="project" value="InterPro"/>
</dbReference>
<dbReference type="GO" id="GO:0016301">
    <property type="term" value="F:kinase activity"/>
    <property type="evidence" value="ECO:0007669"/>
    <property type="project" value="UniProtKB-KW"/>
</dbReference>
<dbReference type="SMART" id="SM00983">
    <property type="entry name" value="TPK_B1_binding"/>
    <property type="match status" value="1"/>
</dbReference>
<dbReference type="InterPro" id="IPR053149">
    <property type="entry name" value="TPK"/>
</dbReference>
<evidence type="ECO:0000313" key="8">
    <source>
        <dbReference type="Proteomes" id="UP001209318"/>
    </source>
</evidence>
<dbReference type="InterPro" id="IPR036759">
    <property type="entry name" value="TPK_catalytic_sf"/>
</dbReference>
<dbReference type="InterPro" id="IPR007373">
    <property type="entry name" value="Thiamin_PyroPKinase_B1-bd"/>
</dbReference>
<dbReference type="GO" id="GO:0030975">
    <property type="term" value="F:thiamine binding"/>
    <property type="evidence" value="ECO:0007669"/>
    <property type="project" value="InterPro"/>
</dbReference>
<dbReference type="Gene3D" id="3.40.50.10240">
    <property type="entry name" value="Thiamin pyrophosphokinase, catalytic domain"/>
    <property type="match status" value="1"/>
</dbReference>
<organism evidence="7 8">
    <name type="scientific">Perspicuibacillus lycopersici</name>
    <dbReference type="NCBI Taxonomy" id="1325689"/>
    <lineage>
        <taxon>Bacteria</taxon>
        <taxon>Bacillati</taxon>
        <taxon>Bacillota</taxon>
        <taxon>Bacilli</taxon>
        <taxon>Bacillales</taxon>
        <taxon>Bacillaceae</taxon>
        <taxon>Perspicuibacillus</taxon>
    </lineage>
</organism>
<accession>A0AAE3IQ50</accession>
<dbReference type="GO" id="GO:0004788">
    <property type="term" value="F:thiamine diphosphokinase activity"/>
    <property type="evidence" value="ECO:0007669"/>
    <property type="project" value="UniProtKB-UniRule"/>
</dbReference>
<evidence type="ECO:0000256" key="4">
    <source>
        <dbReference type="ARBA" id="ARBA00022840"/>
    </source>
</evidence>
<dbReference type="PANTHER" id="PTHR41299">
    <property type="entry name" value="THIAMINE PYROPHOSPHOKINASE"/>
    <property type="match status" value="1"/>
</dbReference>
<protein>
    <recommendedName>
        <fullName evidence="5">Thiamine diphosphokinase</fullName>
        <ecNumber evidence="5">2.7.6.2</ecNumber>
    </recommendedName>
</protein>
<dbReference type="InterPro" id="IPR007371">
    <property type="entry name" value="TPK_catalytic"/>
</dbReference>
<dbReference type="Pfam" id="PF04263">
    <property type="entry name" value="TPK_catalytic"/>
    <property type="match status" value="1"/>
</dbReference>
<evidence type="ECO:0000256" key="1">
    <source>
        <dbReference type="ARBA" id="ARBA00022679"/>
    </source>
</evidence>
<keyword evidence="2" id="KW-0547">Nucleotide-binding</keyword>
<evidence type="ECO:0000259" key="6">
    <source>
        <dbReference type="SMART" id="SM00983"/>
    </source>
</evidence>
<gene>
    <name evidence="7" type="ORF">OEV98_01085</name>
</gene>
<dbReference type="EMBL" id="JAOUSF010000001">
    <property type="protein sequence ID" value="MCU9612152.1"/>
    <property type="molecule type" value="Genomic_DNA"/>
</dbReference>
<dbReference type="InterPro" id="IPR006282">
    <property type="entry name" value="Thi_PPkinase"/>
</dbReference>
<name>A0AAE3IQ50_9BACI</name>
<reference evidence="7" key="1">
    <citation type="submission" date="2022-10" db="EMBL/GenBank/DDBJ databases">
        <title>Description of Fervidibacillus gen. nov. in the family Fervidibacillaceae fam. nov. with two species, Fervidibacillus albus sp. nov., and Fervidibacillus halotolerans sp. nov., isolated from tidal flat sediments.</title>
        <authorList>
            <person name="Kwon K.K."/>
            <person name="Yang S.-H."/>
        </authorList>
    </citation>
    <scope>NUCLEOTIDE SEQUENCE</scope>
    <source>
        <strain evidence="7">JCM 19140</strain>
    </source>
</reference>
<evidence type="ECO:0000313" key="7">
    <source>
        <dbReference type="EMBL" id="MCU9612152.1"/>
    </source>
</evidence>
<dbReference type="InterPro" id="IPR036371">
    <property type="entry name" value="TPK_B1-bd_sf"/>
</dbReference>
<keyword evidence="4" id="KW-0067">ATP-binding</keyword>
<dbReference type="Pfam" id="PF04265">
    <property type="entry name" value="TPK_B1_binding"/>
    <property type="match status" value="1"/>
</dbReference>
<feature type="domain" description="Thiamin pyrophosphokinase thiamin-binding" evidence="6">
    <location>
        <begin position="144"/>
        <end position="210"/>
    </location>
</feature>
<dbReference type="CDD" id="cd07995">
    <property type="entry name" value="TPK"/>
    <property type="match status" value="1"/>
</dbReference>
<dbReference type="PANTHER" id="PTHR41299:SF1">
    <property type="entry name" value="THIAMINE PYROPHOSPHOKINASE"/>
    <property type="match status" value="1"/>
</dbReference>
<dbReference type="Proteomes" id="UP001209318">
    <property type="component" value="Unassembled WGS sequence"/>
</dbReference>